<evidence type="ECO:0000256" key="1">
    <source>
        <dbReference type="SAM" id="MobiDB-lite"/>
    </source>
</evidence>
<protein>
    <recommendedName>
        <fullName evidence="3">DOMON-like domain-containing protein</fullName>
    </recommendedName>
</protein>
<dbReference type="AlphaFoldDB" id="A0A6S6UF36"/>
<reference evidence="2" key="1">
    <citation type="submission" date="2020-01" db="EMBL/GenBank/DDBJ databases">
        <authorList>
            <person name="Meier V. D."/>
            <person name="Meier V D."/>
        </authorList>
    </citation>
    <scope>NUCLEOTIDE SEQUENCE</scope>
    <source>
        <strain evidence="2">HLG_WM_MAG_07</strain>
    </source>
</reference>
<dbReference type="Gene3D" id="2.60.40.1190">
    <property type="match status" value="1"/>
</dbReference>
<evidence type="ECO:0008006" key="3">
    <source>
        <dbReference type="Google" id="ProtNLM"/>
    </source>
</evidence>
<evidence type="ECO:0000313" key="2">
    <source>
        <dbReference type="EMBL" id="CAA6825609.1"/>
    </source>
</evidence>
<proteinExistence type="predicted"/>
<accession>A0A6S6UF36</accession>
<name>A0A6S6UF36_9GAMM</name>
<feature type="region of interest" description="Disordered" evidence="1">
    <location>
        <begin position="1"/>
        <end position="20"/>
    </location>
</feature>
<gene>
    <name evidence="2" type="ORF">HELGO_WM8022</name>
</gene>
<dbReference type="EMBL" id="CACVAY010000127">
    <property type="protein sequence ID" value="CAA6825609.1"/>
    <property type="molecule type" value="Genomic_DNA"/>
</dbReference>
<sequence>MRKKAPLKHTHRKSSRMNETNKHVLQSGQIKLDWFGASCPENHFVLSDSGTDFCFETEVKIAPPSTFPAKPGEYFEGLWEYDVAELFIAADNSDYYIEINLAPNSAWWMMAFSAPRQRFTNFRIDHHDIKTEYLLGIKHWKSSLCIPHGLLQNILQTDTMRFNVSYILGTPKQYLSYCNLLNAEPNFHIPTQFKNLNRY</sequence>
<organism evidence="2">
    <name type="scientific">uncultured Thiotrichaceae bacterium</name>
    <dbReference type="NCBI Taxonomy" id="298394"/>
    <lineage>
        <taxon>Bacteria</taxon>
        <taxon>Pseudomonadati</taxon>
        <taxon>Pseudomonadota</taxon>
        <taxon>Gammaproteobacteria</taxon>
        <taxon>Thiotrichales</taxon>
        <taxon>Thiotrichaceae</taxon>
        <taxon>environmental samples</taxon>
    </lineage>
</organism>
<feature type="compositionally biased region" description="Basic residues" evidence="1">
    <location>
        <begin position="1"/>
        <end position="15"/>
    </location>
</feature>